<keyword evidence="6 18" id="KW-0732">Signal</keyword>
<dbReference type="SUPFAM" id="SSF82866">
    <property type="entry name" value="Multidrug efflux transporter AcrB transmembrane domain"/>
    <property type="match status" value="2"/>
</dbReference>
<evidence type="ECO:0000259" key="19">
    <source>
        <dbReference type="PROSITE" id="PS50156"/>
    </source>
</evidence>
<keyword evidence="10 17" id="KW-0472">Membrane</keyword>
<dbReference type="GO" id="GO:0005886">
    <property type="term" value="C:plasma membrane"/>
    <property type="evidence" value="ECO:0007669"/>
    <property type="project" value="TreeGrafter"/>
</dbReference>
<dbReference type="VEuPathDB" id="VectorBase:BGLAX_042142"/>
<organism evidence="20 21">
    <name type="scientific">Biomphalaria glabrata</name>
    <name type="common">Bloodfluke planorb</name>
    <name type="synonym">Freshwater snail</name>
    <dbReference type="NCBI Taxonomy" id="6526"/>
    <lineage>
        <taxon>Eukaryota</taxon>
        <taxon>Metazoa</taxon>
        <taxon>Spiralia</taxon>
        <taxon>Lophotrochozoa</taxon>
        <taxon>Mollusca</taxon>
        <taxon>Gastropoda</taxon>
        <taxon>Heterobranchia</taxon>
        <taxon>Euthyneura</taxon>
        <taxon>Panpulmonata</taxon>
        <taxon>Hygrophila</taxon>
        <taxon>Lymnaeoidea</taxon>
        <taxon>Planorbidae</taxon>
        <taxon>Biomphalaria</taxon>
    </lineage>
</organism>
<dbReference type="GO" id="GO:0012505">
    <property type="term" value="C:endomembrane system"/>
    <property type="evidence" value="ECO:0007669"/>
    <property type="project" value="UniProtKB-SubCell"/>
</dbReference>
<evidence type="ECO:0000256" key="7">
    <source>
        <dbReference type="ARBA" id="ARBA00022989"/>
    </source>
</evidence>
<dbReference type="GO" id="GO:0008203">
    <property type="term" value="P:cholesterol metabolic process"/>
    <property type="evidence" value="ECO:0007669"/>
    <property type="project" value="UniProtKB-KW"/>
</dbReference>
<dbReference type="EnsemblMetazoa" id="BGLB005881-RB">
    <property type="protein sequence ID" value="BGLB005881-PB"/>
    <property type="gene ID" value="BGLB005881"/>
</dbReference>
<accession>A0A2C9JPL7</accession>
<evidence type="ECO:0000256" key="1">
    <source>
        <dbReference type="ARBA" id="ARBA00004127"/>
    </source>
</evidence>
<feature type="compositionally biased region" description="Polar residues" evidence="16">
    <location>
        <begin position="1339"/>
        <end position="1350"/>
    </location>
</feature>
<dbReference type="VEuPathDB" id="VectorBase:BGLB005881"/>
<dbReference type="GO" id="GO:0015918">
    <property type="term" value="P:sterol transport"/>
    <property type="evidence" value="ECO:0007669"/>
    <property type="project" value="TreeGrafter"/>
</dbReference>
<evidence type="ECO:0000256" key="13">
    <source>
        <dbReference type="ARBA" id="ARBA00023180"/>
    </source>
</evidence>
<evidence type="ECO:0000256" key="16">
    <source>
        <dbReference type="SAM" id="MobiDB-lite"/>
    </source>
</evidence>
<keyword evidence="11" id="KW-1015">Disulfide bond</keyword>
<evidence type="ECO:0000256" key="11">
    <source>
        <dbReference type="ARBA" id="ARBA00023157"/>
    </source>
</evidence>
<evidence type="ECO:0000256" key="5">
    <source>
        <dbReference type="ARBA" id="ARBA00022692"/>
    </source>
</evidence>
<keyword evidence="13" id="KW-0325">Glycoprotein</keyword>
<feature type="region of interest" description="Disordered" evidence="16">
    <location>
        <begin position="1327"/>
        <end position="1358"/>
    </location>
</feature>
<feature type="transmembrane region" description="Helical" evidence="17">
    <location>
        <begin position="337"/>
        <end position="362"/>
    </location>
</feature>
<keyword evidence="12" id="KW-1207">Sterol metabolism</keyword>
<proteinExistence type="inferred from homology"/>
<evidence type="ECO:0000256" key="15">
    <source>
        <dbReference type="ARBA" id="ARBA00034049"/>
    </source>
</evidence>
<keyword evidence="7 17" id="KW-1133">Transmembrane helix</keyword>
<evidence type="ECO:0000256" key="17">
    <source>
        <dbReference type="SAM" id="Phobius"/>
    </source>
</evidence>
<feature type="transmembrane region" description="Helical" evidence="17">
    <location>
        <begin position="740"/>
        <end position="762"/>
    </location>
</feature>
<dbReference type="InterPro" id="IPR032190">
    <property type="entry name" value="NPC1_N"/>
</dbReference>
<feature type="transmembrane region" description="Helical" evidence="17">
    <location>
        <begin position="915"/>
        <end position="934"/>
    </location>
</feature>
<keyword evidence="3" id="KW-0813">Transport</keyword>
<evidence type="ECO:0000256" key="10">
    <source>
        <dbReference type="ARBA" id="ARBA00023136"/>
    </source>
</evidence>
<evidence type="ECO:0000256" key="18">
    <source>
        <dbReference type="SAM" id="SignalP"/>
    </source>
</evidence>
<feature type="transmembrane region" description="Helical" evidence="17">
    <location>
        <begin position="1159"/>
        <end position="1180"/>
    </location>
</feature>
<evidence type="ECO:0000256" key="6">
    <source>
        <dbReference type="ARBA" id="ARBA00022729"/>
    </source>
</evidence>
<dbReference type="PANTHER" id="PTHR45727">
    <property type="entry name" value="NPC INTRACELLULAR CHOLESTEROL TRANSPORTER 1"/>
    <property type="match status" value="1"/>
</dbReference>
<dbReference type="GO" id="GO:0030299">
    <property type="term" value="P:intestinal cholesterol absorption"/>
    <property type="evidence" value="ECO:0007669"/>
    <property type="project" value="TreeGrafter"/>
</dbReference>
<dbReference type="FunFam" id="1.20.1640.10:FF:000010">
    <property type="entry name" value="NPC intracellular cholesterol transporter 1"/>
    <property type="match status" value="1"/>
</dbReference>
<evidence type="ECO:0000256" key="14">
    <source>
        <dbReference type="ARBA" id="ARBA00023221"/>
    </source>
</evidence>
<feature type="transmembrane region" description="Helical" evidence="17">
    <location>
        <begin position="844"/>
        <end position="869"/>
    </location>
</feature>
<evidence type="ECO:0000256" key="9">
    <source>
        <dbReference type="ARBA" id="ARBA00023098"/>
    </source>
</evidence>
<protein>
    <recommendedName>
        <fullName evidence="19">SSD domain-containing protein</fullName>
    </recommendedName>
</protein>
<dbReference type="Gene3D" id="1.20.1640.10">
    <property type="entry name" value="Multidrug efflux transporter AcrB transmembrane domain"/>
    <property type="match status" value="2"/>
</dbReference>
<feature type="transmembrane region" description="Helical" evidence="17">
    <location>
        <begin position="768"/>
        <end position="790"/>
    </location>
</feature>
<evidence type="ECO:0000313" key="20">
    <source>
        <dbReference type="EnsemblMetazoa" id="BGLB005881-PB"/>
    </source>
</evidence>
<comment type="catalytic activity">
    <reaction evidence="15">
        <text>cholesterol(in) = cholesterol(out)</text>
        <dbReference type="Rhea" id="RHEA:39747"/>
        <dbReference type="ChEBI" id="CHEBI:16113"/>
    </reaction>
</comment>
<comment type="subcellular location">
    <subcellularLocation>
        <location evidence="1">Endomembrane system</location>
        <topology evidence="1">Multi-pass membrane protein</topology>
    </subcellularLocation>
</comment>
<dbReference type="InterPro" id="IPR053956">
    <property type="entry name" value="NPC1_MLD"/>
</dbReference>
<sequence length="1370" mass="153170">MNIFFVLCLLGLASNCTGDCIWYGQCGFNTGIAKDKKLNCKYDGPPKSFSTQEGLQKFKDNCPSLYTGFSLLIASLSFQSQCTGDCIWYGQCGFNTGIAKDKKLNCKYDGPPKSFSTQEGLQKFKDNCPSLYTGPNVKTCCSDDQMFTLNEQVAFPRQALQRCPSCYHNFMNLWCYLTCGPNQAEFMSANTTKPFVTPEKKTVDAIVSVNYVVSPDSANGMFNSCSNVQMPSSNEPALSLLCGEDATTCTPQRWLNYMGTTQNGQAPFDINFYISSKNMTFNNATLAPLDMEPIPCYKAVSNTTEACSCQDCLQSCAPTPPLKPPVGPCEILHIDCYYFIFGVIYAVFFVVFGCYAICYNIIVQDSLRLEQPGEEPDTGCCVKRGWAVSRNLRKKQYLENIRKDQLGCCENIGAKMEAFLERSFYRWGYLCTRHPYITSILVIAIFGALTAGAVFFTVTTDPVKLWSSPDSRARLEKNYFDSHFVPFYRTEQLIISRPDNDSIVTWKNKNYTNLFDLSFLHEILDLQLAIAKISAVYDNKNVTLQDICFAPLSPDNNNCTIQSILNYFQNSHGMLDLVAMDAYGWFVEANYLDHFEYCVQSPYSLNDTTKLHTPCLGTYGGPVFPWVALGGFQGKEYRTANALVITFLVNNHLETNQNDKAEAWEKEFVAFMKNYTAAHPHIHIAFSSEVSWKIYPRKRLILAQGECYVAKHDELQYLIAACCENQTLLFNPQVDAKVSLGLAGVLIVLLSVGASLGFYSYIGIPSTLIIIEVVPFLVLAVGVDNIFILVQTCQREPLVEGESVEKKIGRVVGKVGPSMLLTSLSESLAFFLGALTEMPAVKIFSLYAAMAVLFDFILQITIFIALLTLDTKRSEANRVDVSCCVQLKLKKKKPHNGILYTFVSDYYSHFLMKEWVRPIVMLVFVGWFCASAAFTSKVEIGLDQSLSMPKDSYVLDYFHNLSEYLSVGAPVYFVVEDGQDYSTYSGQNDICGISGCPQDSLVQQVNHAALNPSYTYVAQPVSSWLDDYFAWVVSEACCRYHNVTGAFCPSTETDPHCVPCQLDHMEKGRPVDGTFNKYLSWFLQDNPGVKCGKGSASYFMTYHSILKTSTDYINALKDAREIADNITQTLRGHGHQSKVFPYSVFYVFYEQYLTIVMDAILNMVYCLAAILFITFILLGFDLYSSIVVVLTIVMILVDLMGMMHLWGIDLNALSLVNLIMAIGISVEFCSHIIRAFAISVLPTRKERAKEALSHMGSSVLSGITLTKLGGIIMLGFSKSQLFQVFYFRMYLGIVVFGATHGLIFLPVFLSYLGPPVNKAKVFNSKELNEDSTDDANGTYRHQNGQRQSDNPPDYNSIGRTPVVATTYLAH</sequence>
<dbReference type="PANTHER" id="PTHR45727:SF2">
    <property type="entry name" value="NPC INTRACELLULAR CHOLESTEROL TRANSPORTER 1"/>
    <property type="match status" value="1"/>
</dbReference>
<dbReference type="InterPro" id="IPR000731">
    <property type="entry name" value="SSD"/>
</dbReference>
<feature type="domain" description="SSD" evidence="19">
    <location>
        <begin position="730"/>
        <end position="869"/>
    </location>
</feature>
<keyword evidence="8" id="KW-0445">Lipid transport</keyword>
<keyword evidence="5 17" id="KW-0812">Transmembrane</keyword>
<dbReference type="GO" id="GO:0005319">
    <property type="term" value="F:lipid transporter activity"/>
    <property type="evidence" value="ECO:0007669"/>
    <property type="project" value="InterPro"/>
</dbReference>
<dbReference type="InterPro" id="IPR053958">
    <property type="entry name" value="HMGCR/SNAP/NPC1-like_SSD"/>
</dbReference>
<feature type="transmembrane region" description="Helical" evidence="17">
    <location>
        <begin position="1289"/>
        <end position="1312"/>
    </location>
</feature>
<keyword evidence="14" id="KW-0753">Steroid metabolism</keyword>
<dbReference type="Pfam" id="PF22314">
    <property type="entry name" value="NPC1_MLD"/>
    <property type="match status" value="1"/>
</dbReference>
<feature type="transmembrane region" description="Helical" evidence="17">
    <location>
        <begin position="1258"/>
        <end position="1277"/>
    </location>
</feature>
<evidence type="ECO:0000256" key="12">
    <source>
        <dbReference type="ARBA" id="ARBA00023166"/>
    </source>
</evidence>
<comment type="similarity">
    <text evidence="2">Belongs to the patched family.</text>
</comment>
<dbReference type="Proteomes" id="UP000076420">
    <property type="component" value="Unassembled WGS sequence"/>
</dbReference>
<dbReference type="InterPro" id="IPR004765">
    <property type="entry name" value="NPC1-like"/>
</dbReference>
<evidence type="ECO:0000256" key="8">
    <source>
        <dbReference type="ARBA" id="ARBA00023055"/>
    </source>
</evidence>
<name>A0A2C9JPL7_BIOGL</name>
<dbReference type="GO" id="GO:0042632">
    <property type="term" value="P:cholesterol homeostasis"/>
    <property type="evidence" value="ECO:0007669"/>
    <property type="project" value="TreeGrafter"/>
</dbReference>
<dbReference type="STRING" id="6526.A0A2C9JPL7"/>
<feature type="signal peptide" evidence="18">
    <location>
        <begin position="1"/>
        <end position="18"/>
    </location>
</feature>
<dbReference type="GO" id="GO:0015485">
    <property type="term" value="F:cholesterol binding"/>
    <property type="evidence" value="ECO:0007669"/>
    <property type="project" value="TreeGrafter"/>
</dbReference>
<dbReference type="PROSITE" id="PS50156">
    <property type="entry name" value="SSD"/>
    <property type="match status" value="1"/>
</dbReference>
<keyword evidence="4" id="KW-0153">Cholesterol metabolism</keyword>
<dbReference type="NCBIfam" id="TIGR00917">
    <property type="entry name" value="2A060601"/>
    <property type="match status" value="1"/>
</dbReference>
<evidence type="ECO:0000313" key="21">
    <source>
        <dbReference type="Proteomes" id="UP000076420"/>
    </source>
</evidence>
<dbReference type="Pfam" id="PF12349">
    <property type="entry name" value="Sterol-sensing"/>
    <property type="match status" value="1"/>
</dbReference>
<keyword evidence="9" id="KW-0443">Lipid metabolism</keyword>
<feature type="transmembrane region" description="Helical" evidence="17">
    <location>
        <begin position="1187"/>
        <end position="1206"/>
    </location>
</feature>
<dbReference type="VEuPathDB" id="VectorBase:BGLAX_050112"/>
<evidence type="ECO:0000256" key="3">
    <source>
        <dbReference type="ARBA" id="ARBA00022448"/>
    </source>
</evidence>
<evidence type="ECO:0000256" key="2">
    <source>
        <dbReference type="ARBA" id="ARBA00005585"/>
    </source>
</evidence>
<feature type="chain" id="PRO_5012993949" description="SSD domain-containing protein" evidence="18">
    <location>
        <begin position="19"/>
        <end position="1370"/>
    </location>
</feature>
<dbReference type="OrthoDB" id="6510177at2759"/>
<evidence type="ECO:0000256" key="4">
    <source>
        <dbReference type="ARBA" id="ARBA00022548"/>
    </source>
</evidence>
<reference evidence="20" key="1">
    <citation type="submission" date="2020-05" db="UniProtKB">
        <authorList>
            <consortium name="EnsemblMetazoa"/>
        </authorList>
    </citation>
    <scope>IDENTIFICATION</scope>
    <source>
        <strain evidence="20">BB02</strain>
    </source>
</reference>
<dbReference type="KEGG" id="bgt:106062551"/>
<gene>
    <name evidence="20" type="primary">106062551</name>
</gene>
<feature type="transmembrane region" description="Helical" evidence="17">
    <location>
        <begin position="1212"/>
        <end position="1237"/>
    </location>
</feature>
<dbReference type="Pfam" id="PF16414">
    <property type="entry name" value="NPC1_N"/>
    <property type="match status" value="1"/>
</dbReference>